<dbReference type="eggNOG" id="COG0456">
    <property type="taxonomic scope" value="Bacteria"/>
</dbReference>
<name>Q02CK0_SOLUE</name>
<evidence type="ECO:0000313" key="2">
    <source>
        <dbReference type="EMBL" id="ABJ81216.1"/>
    </source>
</evidence>
<dbReference type="SUPFAM" id="SSF55729">
    <property type="entry name" value="Acyl-CoA N-acyltransferases (Nat)"/>
    <property type="match status" value="1"/>
</dbReference>
<dbReference type="InterPro" id="IPR000182">
    <property type="entry name" value="GNAT_dom"/>
</dbReference>
<dbReference type="HOGENOM" id="CLU_1260753_0_0_0"/>
<sequence>MQPVDKVSLDCVVDAAELAGDRDWWRIYEDSFPTAEREPPEVVLRSLRASVGLAFRARQGGVTVGIATTHLLLQPPAVFLVYLAIDREQRQGGLGGTLLEYASEISARRLEQRNSTPLGLVWEVDDPAATVGAGEVLQRKRRMGFFQRHGGVELDRAYLQPPVNGPETVPMRLMFRANGSASVRDAEIVEGLVRAIYFEKYAAINQVPVEILRALLIGK</sequence>
<gene>
    <name evidence="2" type="ordered locus">Acid_0202</name>
</gene>
<dbReference type="STRING" id="234267.Acid_0202"/>
<dbReference type="InParanoid" id="Q02CK0"/>
<dbReference type="EMBL" id="CP000473">
    <property type="protein sequence ID" value="ABJ81216.1"/>
    <property type="molecule type" value="Genomic_DNA"/>
</dbReference>
<protein>
    <recommendedName>
        <fullName evidence="1">N-acetyltransferase domain-containing protein</fullName>
    </recommendedName>
</protein>
<feature type="domain" description="N-acetyltransferase" evidence="1">
    <location>
        <begin position="11"/>
        <end position="176"/>
    </location>
</feature>
<dbReference type="AlphaFoldDB" id="Q02CK0"/>
<dbReference type="GO" id="GO:0016747">
    <property type="term" value="F:acyltransferase activity, transferring groups other than amino-acyl groups"/>
    <property type="evidence" value="ECO:0007669"/>
    <property type="project" value="InterPro"/>
</dbReference>
<dbReference type="KEGG" id="sus:Acid_0202"/>
<dbReference type="InterPro" id="IPR016181">
    <property type="entry name" value="Acyl_CoA_acyltransferase"/>
</dbReference>
<dbReference type="Gene3D" id="3.40.630.30">
    <property type="match status" value="1"/>
</dbReference>
<dbReference type="PROSITE" id="PS51186">
    <property type="entry name" value="GNAT"/>
    <property type="match status" value="1"/>
</dbReference>
<organism evidence="2">
    <name type="scientific">Solibacter usitatus (strain Ellin6076)</name>
    <dbReference type="NCBI Taxonomy" id="234267"/>
    <lineage>
        <taxon>Bacteria</taxon>
        <taxon>Pseudomonadati</taxon>
        <taxon>Acidobacteriota</taxon>
        <taxon>Terriglobia</taxon>
        <taxon>Bryobacterales</taxon>
        <taxon>Solibacteraceae</taxon>
        <taxon>Candidatus Solibacter</taxon>
    </lineage>
</organism>
<dbReference type="Pfam" id="PF00583">
    <property type="entry name" value="Acetyltransf_1"/>
    <property type="match status" value="1"/>
</dbReference>
<reference evidence="2" key="1">
    <citation type="submission" date="2006-10" db="EMBL/GenBank/DDBJ databases">
        <title>Complete sequence of Solibacter usitatus Ellin6076.</title>
        <authorList>
            <consortium name="US DOE Joint Genome Institute"/>
            <person name="Copeland A."/>
            <person name="Lucas S."/>
            <person name="Lapidus A."/>
            <person name="Barry K."/>
            <person name="Detter J.C."/>
            <person name="Glavina del Rio T."/>
            <person name="Hammon N."/>
            <person name="Israni S."/>
            <person name="Dalin E."/>
            <person name="Tice H."/>
            <person name="Pitluck S."/>
            <person name="Thompson L.S."/>
            <person name="Brettin T."/>
            <person name="Bruce D."/>
            <person name="Han C."/>
            <person name="Tapia R."/>
            <person name="Gilna P."/>
            <person name="Schmutz J."/>
            <person name="Larimer F."/>
            <person name="Land M."/>
            <person name="Hauser L."/>
            <person name="Kyrpides N."/>
            <person name="Mikhailova N."/>
            <person name="Janssen P.H."/>
            <person name="Kuske C.R."/>
            <person name="Richardson P."/>
        </authorList>
    </citation>
    <scope>NUCLEOTIDE SEQUENCE</scope>
    <source>
        <strain evidence="2">Ellin6076</strain>
    </source>
</reference>
<evidence type="ECO:0000259" key="1">
    <source>
        <dbReference type="PROSITE" id="PS51186"/>
    </source>
</evidence>
<accession>Q02CK0</accession>
<proteinExistence type="predicted"/>